<comment type="similarity">
    <text evidence="3">Belongs to the YIM1 family.</text>
</comment>
<keyword evidence="2" id="KW-0551">Lipid droplet</keyword>
<dbReference type="SUPFAM" id="SSF50129">
    <property type="entry name" value="GroES-like"/>
    <property type="match status" value="1"/>
</dbReference>
<dbReference type="EMBL" id="HE580274">
    <property type="protein sequence ID" value="CCD26481.1"/>
    <property type="molecule type" value="Genomic_DNA"/>
</dbReference>
<dbReference type="Gene3D" id="3.90.180.10">
    <property type="entry name" value="Medium-chain alcohol dehydrogenases, catalytic domain"/>
    <property type="match status" value="1"/>
</dbReference>
<dbReference type="SUPFAM" id="SSF51735">
    <property type="entry name" value="NAD(P)-binding Rossmann-fold domains"/>
    <property type="match status" value="1"/>
</dbReference>
<gene>
    <name evidence="5" type="primary">NDAI0H03080</name>
    <name evidence="5" type="ordered locus">NDAI_0H03080</name>
</gene>
<dbReference type="Pfam" id="PF13602">
    <property type="entry name" value="ADH_zinc_N_2"/>
    <property type="match status" value="1"/>
</dbReference>
<organism evidence="5 6">
    <name type="scientific">Naumovozyma dairenensis (strain ATCC 10597 / BCRC 20456 / CBS 421 / NBRC 0211 / NRRL Y-12639)</name>
    <name type="common">Saccharomyces dairenensis</name>
    <dbReference type="NCBI Taxonomy" id="1071378"/>
    <lineage>
        <taxon>Eukaryota</taxon>
        <taxon>Fungi</taxon>
        <taxon>Dikarya</taxon>
        <taxon>Ascomycota</taxon>
        <taxon>Saccharomycotina</taxon>
        <taxon>Saccharomycetes</taxon>
        <taxon>Saccharomycetales</taxon>
        <taxon>Saccharomycetaceae</taxon>
        <taxon>Naumovozyma</taxon>
    </lineage>
</organism>
<dbReference type="GO" id="GO:0016491">
    <property type="term" value="F:oxidoreductase activity"/>
    <property type="evidence" value="ECO:0007669"/>
    <property type="project" value="InterPro"/>
</dbReference>
<dbReference type="RefSeq" id="XP_003671724.1">
    <property type="nucleotide sequence ID" value="XM_003671676.1"/>
</dbReference>
<evidence type="ECO:0000313" key="6">
    <source>
        <dbReference type="Proteomes" id="UP000000689"/>
    </source>
</evidence>
<accession>G0WFC0</accession>
<evidence type="ECO:0000259" key="4">
    <source>
        <dbReference type="SMART" id="SM00829"/>
    </source>
</evidence>
<feature type="domain" description="Enoyl reductase (ER)" evidence="4">
    <location>
        <begin position="23"/>
        <end position="372"/>
    </location>
</feature>
<dbReference type="InterPro" id="IPR011032">
    <property type="entry name" value="GroES-like_sf"/>
</dbReference>
<protein>
    <recommendedName>
        <fullName evidence="4">Enoyl reductase (ER) domain-containing protein</fullName>
    </recommendedName>
</protein>
<dbReference type="OrthoDB" id="3509362at2759"/>
<dbReference type="Gene3D" id="3.40.50.720">
    <property type="entry name" value="NAD(P)-binding Rossmann-like Domain"/>
    <property type="match status" value="1"/>
</dbReference>
<evidence type="ECO:0000256" key="3">
    <source>
        <dbReference type="ARBA" id="ARBA00038249"/>
    </source>
</evidence>
<sequence length="376" mass="41783">MTNIVTRKSVTFINNQTPPTITKSTLDLDTCYNDNEIVIEVHAASINPIDVGLHELAFAKISTSKAKGYGQDYSGVIIRKGVKVAPIWDIGDNVNGMYAHAYGGQGTLSNYVILNPSRQSAIGHIVPSNDIVQEKGDPTVAKKNDEFVKSASWPLVFGTAYYSLLGQGQVWNKNSMILVYGASTSVSNCFVQIAKNQLHIGTVVGICSSKAMEENKQAGFDYTVPYDQGDGFIANLRELMKTPDFAGKKFDLIFDSVGTSEFYPVMGEFLKPRSENSYYVTVVGPKKPERFTAREMMSLYSFSAPVRTFNPWRSFNYKGIFDFPSKIYMDLAARMLTLGRFTPKVDSVYKFEEFQEAIDKLLSGNVKGKVVIQIKE</sequence>
<proteinExistence type="inferred from homology"/>
<comment type="subcellular location">
    <subcellularLocation>
        <location evidence="1">Lipid droplet</location>
    </subcellularLocation>
</comment>
<dbReference type="OMA" id="RHVKFIP"/>
<dbReference type="Proteomes" id="UP000000689">
    <property type="component" value="Chromosome 8"/>
</dbReference>
<evidence type="ECO:0000256" key="2">
    <source>
        <dbReference type="ARBA" id="ARBA00022677"/>
    </source>
</evidence>
<dbReference type="GO" id="GO:0005739">
    <property type="term" value="C:mitochondrion"/>
    <property type="evidence" value="ECO:0007669"/>
    <property type="project" value="TreeGrafter"/>
</dbReference>
<name>G0WFC0_NAUDC</name>
<dbReference type="PANTHER" id="PTHR11695">
    <property type="entry name" value="ALCOHOL DEHYDROGENASE RELATED"/>
    <property type="match status" value="1"/>
</dbReference>
<reference evidence="5 6" key="1">
    <citation type="journal article" date="2011" name="Proc. Natl. Acad. Sci. U.S.A.">
        <title>Evolutionary erosion of yeast sex chromosomes by mating-type switching accidents.</title>
        <authorList>
            <person name="Gordon J.L."/>
            <person name="Armisen D."/>
            <person name="Proux-Wera E."/>
            <person name="Oheigeartaigh S.S."/>
            <person name="Byrne K.P."/>
            <person name="Wolfe K.H."/>
        </authorList>
    </citation>
    <scope>NUCLEOTIDE SEQUENCE [LARGE SCALE GENOMIC DNA]</scope>
    <source>
        <strain evidence="6">ATCC 10597 / BCRC 20456 / CBS 421 / NBRC 0211 / NRRL Y-12639</strain>
    </source>
</reference>
<dbReference type="SMART" id="SM00829">
    <property type="entry name" value="PKS_ER"/>
    <property type="match status" value="1"/>
</dbReference>
<dbReference type="InterPro" id="IPR050700">
    <property type="entry name" value="YIM1/Zinc_Alcohol_DH_Fams"/>
</dbReference>
<dbReference type="PANTHER" id="PTHR11695:SF294">
    <property type="entry name" value="RETICULON-4-INTERACTING PROTEIN 1, MITOCHONDRIAL"/>
    <property type="match status" value="1"/>
</dbReference>
<evidence type="ECO:0000256" key="1">
    <source>
        <dbReference type="ARBA" id="ARBA00004502"/>
    </source>
</evidence>
<dbReference type="InterPro" id="IPR020843">
    <property type="entry name" value="ER"/>
</dbReference>
<dbReference type="AlphaFoldDB" id="G0WFC0"/>
<dbReference type="KEGG" id="ndi:NDAI_0H03080"/>
<dbReference type="HOGENOM" id="CLU_026673_3_3_1"/>
<evidence type="ECO:0000313" key="5">
    <source>
        <dbReference type="EMBL" id="CCD26481.1"/>
    </source>
</evidence>
<dbReference type="InterPro" id="IPR036291">
    <property type="entry name" value="NAD(P)-bd_dom_sf"/>
</dbReference>
<dbReference type="GO" id="GO:0005811">
    <property type="term" value="C:lipid droplet"/>
    <property type="evidence" value="ECO:0007669"/>
    <property type="project" value="UniProtKB-SubCell"/>
</dbReference>
<keyword evidence="6" id="KW-1185">Reference proteome</keyword>
<dbReference type="eggNOG" id="KOG1198">
    <property type="taxonomic scope" value="Eukaryota"/>
</dbReference>
<dbReference type="GeneID" id="11496012"/>